<organism evidence="2 3">
    <name type="scientific">Priestia megaterium</name>
    <name type="common">Bacillus megaterium</name>
    <dbReference type="NCBI Taxonomy" id="1404"/>
    <lineage>
        <taxon>Bacteria</taxon>
        <taxon>Bacillati</taxon>
        <taxon>Bacillota</taxon>
        <taxon>Bacilli</taxon>
        <taxon>Bacillales</taxon>
        <taxon>Bacillaceae</taxon>
        <taxon>Priestia</taxon>
    </lineage>
</organism>
<dbReference type="InterPro" id="IPR002938">
    <property type="entry name" value="FAD-bd"/>
</dbReference>
<dbReference type="PANTHER" id="PTHR43422:SF3">
    <property type="entry name" value="THIAMINE THIAZOLE SYNTHASE"/>
    <property type="match status" value="1"/>
</dbReference>
<dbReference type="Gene3D" id="3.50.50.60">
    <property type="entry name" value="FAD/NAD(P)-binding domain"/>
    <property type="match status" value="1"/>
</dbReference>
<dbReference type="Proteomes" id="UP000501868">
    <property type="component" value="Chromosome"/>
</dbReference>
<reference evidence="2 3" key="1">
    <citation type="submission" date="2020-04" db="EMBL/GenBank/DDBJ databases">
        <title>Genome-Wide Identification of 5-Methylcytosine Sites in Bacterial Genomes By High-Throughput Sequencing of MspJI Restriction Fragments.</title>
        <authorList>
            <person name="Wu V."/>
        </authorList>
    </citation>
    <scope>NUCLEOTIDE SEQUENCE [LARGE SCALE GENOMIC DNA]</scope>
    <source>
        <strain evidence="2 3">S2</strain>
    </source>
</reference>
<dbReference type="EMBL" id="CP051128">
    <property type="protein sequence ID" value="QIZ06626.1"/>
    <property type="molecule type" value="Genomic_DNA"/>
</dbReference>
<feature type="domain" description="FAD-binding" evidence="1">
    <location>
        <begin position="11"/>
        <end position="353"/>
    </location>
</feature>
<accession>A0A6H1NZB0</accession>
<dbReference type="PANTHER" id="PTHR43422">
    <property type="entry name" value="THIAMINE THIAZOLE SYNTHASE"/>
    <property type="match status" value="1"/>
</dbReference>
<reference evidence="2 3" key="2">
    <citation type="submission" date="2020-04" db="EMBL/GenBank/DDBJ databases">
        <authorList>
            <person name="Fomenkov A."/>
            <person name="Anton B.P."/>
            <person name="Roberts R.J."/>
        </authorList>
    </citation>
    <scope>NUCLEOTIDE SEQUENCE [LARGE SCALE GENOMIC DNA]</scope>
    <source>
        <strain evidence="2 3">S2</strain>
    </source>
</reference>
<evidence type="ECO:0000313" key="3">
    <source>
        <dbReference type="Proteomes" id="UP000501868"/>
    </source>
</evidence>
<sequence length="449" mass="50374">MSTTNSFLGKQALVIGGSIAGLFAARILSDFFEEVLIIEKDQKREKHLTRTGVPQGSHGHALLKSGEEILTELFPGIVDELIADGSVKSDFTSELAWNHHGSWKVKYHAGISIIQQSRPFLEWHIQRRLEMIPNISFLYGTKAKRMLINSDSTSIIGVEIQKDGEAAMPLNVDLVVDATGAGSNSTNRLRQLGFDAPKKTEVKVNLFYASRIYSWLSSKNKDWGNLLVYPNPPRQNRGGSISPIENQRWMVTLLGYGVESPPSTVEEFINYAKSLEQPDVYEAIKNGTPETDVSVYRFPALRRFHYEKLQRFPNGLIVIGDAFCRIDPVFGQGMSIAALEAIALKKELQKALNKNKLSQISKNTHRSFSKIIDVPWLIALTEDFRFTHTDGAKPFGLPLLKWYVKRVILACESNQKVYGKLINVLQLKAHPISLFSSSTLKAVLFQDKQ</sequence>
<dbReference type="GO" id="GO:0071949">
    <property type="term" value="F:FAD binding"/>
    <property type="evidence" value="ECO:0007669"/>
    <property type="project" value="InterPro"/>
</dbReference>
<dbReference type="Pfam" id="PF01494">
    <property type="entry name" value="FAD_binding_3"/>
    <property type="match status" value="1"/>
</dbReference>
<gene>
    <name evidence="2" type="ORF">HFZ78_07830</name>
</gene>
<evidence type="ECO:0000313" key="2">
    <source>
        <dbReference type="EMBL" id="QIZ06626.1"/>
    </source>
</evidence>
<protein>
    <recommendedName>
        <fullName evidence="1">FAD-binding domain-containing protein</fullName>
    </recommendedName>
</protein>
<dbReference type="SUPFAM" id="SSF51905">
    <property type="entry name" value="FAD/NAD(P)-binding domain"/>
    <property type="match status" value="1"/>
</dbReference>
<evidence type="ECO:0000259" key="1">
    <source>
        <dbReference type="Pfam" id="PF01494"/>
    </source>
</evidence>
<name>A0A6H1NZB0_PRIMG</name>
<dbReference type="AlphaFoldDB" id="A0A6H1NZB0"/>
<proteinExistence type="predicted"/>
<dbReference type="InterPro" id="IPR036188">
    <property type="entry name" value="FAD/NAD-bd_sf"/>
</dbReference>